<dbReference type="InParanoid" id="A0A3Q1EM28"/>
<dbReference type="PROSITE" id="PS00028">
    <property type="entry name" value="ZINC_FINGER_C2H2_1"/>
    <property type="match status" value="4"/>
</dbReference>
<keyword evidence="7" id="KW-0539">Nucleus</keyword>
<dbReference type="GO" id="GO:0003677">
    <property type="term" value="F:DNA binding"/>
    <property type="evidence" value="ECO:0007669"/>
    <property type="project" value="UniProtKB-KW"/>
</dbReference>
<dbReference type="GeneTree" id="ENSGT00940000170908"/>
<keyword evidence="3" id="KW-0677">Repeat</keyword>
<keyword evidence="2" id="KW-0479">Metal-binding</keyword>
<dbReference type="InterPro" id="IPR013087">
    <property type="entry name" value="Znf_C2H2_type"/>
</dbReference>
<reference evidence="11" key="1">
    <citation type="submission" date="2025-08" db="UniProtKB">
        <authorList>
            <consortium name="Ensembl"/>
        </authorList>
    </citation>
    <scope>IDENTIFICATION</scope>
</reference>
<feature type="domain" description="C2H2-type" evidence="10">
    <location>
        <begin position="93"/>
        <end position="120"/>
    </location>
</feature>
<evidence type="ECO:0000256" key="4">
    <source>
        <dbReference type="ARBA" id="ARBA00022771"/>
    </source>
</evidence>
<evidence type="ECO:0000256" key="6">
    <source>
        <dbReference type="ARBA" id="ARBA00023125"/>
    </source>
</evidence>
<evidence type="ECO:0000256" key="3">
    <source>
        <dbReference type="ARBA" id="ARBA00022737"/>
    </source>
</evidence>
<dbReference type="Ensembl" id="ENSAPOT00000009182.1">
    <property type="protein sequence ID" value="ENSAPOP00000004943.1"/>
    <property type="gene ID" value="ENSAPOG00000000176.1"/>
</dbReference>
<keyword evidence="6" id="KW-0238">DNA-binding</keyword>
<dbReference type="AlphaFoldDB" id="A0A3Q1EM28"/>
<evidence type="ECO:0000313" key="11">
    <source>
        <dbReference type="Ensembl" id="ENSAPOP00000004943.1"/>
    </source>
</evidence>
<evidence type="ECO:0000256" key="8">
    <source>
        <dbReference type="PROSITE-ProRule" id="PRU00042"/>
    </source>
</evidence>
<dbReference type="Proteomes" id="UP000257200">
    <property type="component" value="Unplaced"/>
</dbReference>
<comment type="subcellular location">
    <subcellularLocation>
        <location evidence="1">Nucleus</location>
    </subcellularLocation>
</comment>
<evidence type="ECO:0000256" key="5">
    <source>
        <dbReference type="ARBA" id="ARBA00022833"/>
    </source>
</evidence>
<reference evidence="11" key="2">
    <citation type="submission" date="2025-09" db="UniProtKB">
        <authorList>
            <consortium name="Ensembl"/>
        </authorList>
    </citation>
    <scope>IDENTIFICATION</scope>
</reference>
<proteinExistence type="predicted"/>
<feature type="domain" description="C2H2-type" evidence="10">
    <location>
        <begin position="238"/>
        <end position="265"/>
    </location>
</feature>
<evidence type="ECO:0000256" key="2">
    <source>
        <dbReference type="ARBA" id="ARBA00022723"/>
    </source>
</evidence>
<evidence type="ECO:0000256" key="9">
    <source>
        <dbReference type="SAM" id="MobiDB-lite"/>
    </source>
</evidence>
<dbReference type="GO" id="GO:0000981">
    <property type="term" value="F:DNA-binding transcription factor activity, RNA polymerase II-specific"/>
    <property type="evidence" value="ECO:0007669"/>
    <property type="project" value="TreeGrafter"/>
</dbReference>
<dbReference type="Gene3D" id="3.30.160.60">
    <property type="entry name" value="Classic Zinc Finger"/>
    <property type="match status" value="4"/>
</dbReference>
<evidence type="ECO:0000256" key="7">
    <source>
        <dbReference type="ARBA" id="ARBA00023242"/>
    </source>
</evidence>
<keyword evidence="5" id="KW-0862">Zinc</keyword>
<dbReference type="STRING" id="80966.ENSAPOP00000004943"/>
<feature type="region of interest" description="Disordered" evidence="9">
    <location>
        <begin position="113"/>
        <end position="176"/>
    </location>
</feature>
<dbReference type="SUPFAM" id="SSF57667">
    <property type="entry name" value="beta-beta-alpha zinc fingers"/>
    <property type="match status" value="2"/>
</dbReference>
<organism evidence="11 12">
    <name type="scientific">Acanthochromis polyacanthus</name>
    <name type="common">spiny chromis</name>
    <dbReference type="NCBI Taxonomy" id="80966"/>
    <lineage>
        <taxon>Eukaryota</taxon>
        <taxon>Metazoa</taxon>
        <taxon>Chordata</taxon>
        <taxon>Craniata</taxon>
        <taxon>Vertebrata</taxon>
        <taxon>Euteleostomi</taxon>
        <taxon>Actinopterygii</taxon>
        <taxon>Neopterygii</taxon>
        <taxon>Teleostei</taxon>
        <taxon>Neoteleostei</taxon>
        <taxon>Acanthomorphata</taxon>
        <taxon>Ovalentaria</taxon>
        <taxon>Pomacentridae</taxon>
        <taxon>Acanthochromis</taxon>
    </lineage>
</organism>
<protein>
    <recommendedName>
        <fullName evidence="10">C2H2-type domain-containing protein</fullName>
    </recommendedName>
</protein>
<dbReference type="PANTHER" id="PTHR24394">
    <property type="entry name" value="ZINC FINGER PROTEIN"/>
    <property type="match status" value="1"/>
</dbReference>
<dbReference type="FunFam" id="3.30.160.60:FF:001450">
    <property type="entry name" value="zinc finger protein 774"/>
    <property type="match status" value="1"/>
</dbReference>
<keyword evidence="12" id="KW-1185">Reference proteome</keyword>
<dbReference type="PROSITE" id="PS50157">
    <property type="entry name" value="ZINC_FINGER_C2H2_2"/>
    <property type="match status" value="5"/>
</dbReference>
<evidence type="ECO:0000259" key="10">
    <source>
        <dbReference type="PROSITE" id="PS50157"/>
    </source>
</evidence>
<dbReference type="Pfam" id="PF00096">
    <property type="entry name" value="zf-C2H2"/>
    <property type="match status" value="3"/>
</dbReference>
<feature type="domain" description="C2H2-type" evidence="10">
    <location>
        <begin position="210"/>
        <end position="237"/>
    </location>
</feature>
<feature type="compositionally biased region" description="Basic and acidic residues" evidence="9">
    <location>
        <begin position="153"/>
        <end position="167"/>
    </location>
</feature>
<accession>A0A3Q1EM28</accession>
<dbReference type="SMART" id="SM00355">
    <property type="entry name" value="ZnF_C2H2"/>
    <property type="match status" value="5"/>
</dbReference>
<dbReference type="FunFam" id="3.30.160.60:FF:002343">
    <property type="entry name" value="Zinc finger protein 33A"/>
    <property type="match status" value="1"/>
</dbReference>
<evidence type="ECO:0000313" key="12">
    <source>
        <dbReference type="Proteomes" id="UP000257200"/>
    </source>
</evidence>
<dbReference type="GO" id="GO:0008270">
    <property type="term" value="F:zinc ion binding"/>
    <property type="evidence" value="ECO:0007669"/>
    <property type="project" value="UniProtKB-KW"/>
</dbReference>
<dbReference type="PANTHER" id="PTHR24394:SF44">
    <property type="entry name" value="ZINC FINGER PROTEIN 271-LIKE"/>
    <property type="match status" value="1"/>
</dbReference>
<dbReference type="GO" id="GO:0005634">
    <property type="term" value="C:nucleus"/>
    <property type="evidence" value="ECO:0007669"/>
    <property type="project" value="UniProtKB-SubCell"/>
</dbReference>
<evidence type="ECO:0000256" key="1">
    <source>
        <dbReference type="ARBA" id="ARBA00004123"/>
    </source>
</evidence>
<dbReference type="InterPro" id="IPR036236">
    <property type="entry name" value="Znf_C2H2_sf"/>
</dbReference>
<dbReference type="FunFam" id="3.30.160.60:FF:000688">
    <property type="entry name" value="zinc finger protein 197 isoform X1"/>
    <property type="match status" value="1"/>
</dbReference>
<keyword evidence="4 8" id="KW-0863">Zinc-finger</keyword>
<name>A0A3Q1EM28_9TELE</name>
<feature type="domain" description="C2H2-type" evidence="10">
    <location>
        <begin position="294"/>
        <end position="323"/>
    </location>
</feature>
<feature type="compositionally biased region" description="Low complexity" evidence="9">
    <location>
        <begin position="117"/>
        <end position="131"/>
    </location>
</feature>
<sequence>PTMGEVTVKLEEVVMKQEASLDPLPEPLLIILSPPPAFLPVPGEPTMLWPKWLKAFEHYLEALGEKELVDSSKCMLLQNCLGPEGQTHKSQVLSCPDCNEKFTNSDVFSCHIKSHSENQSSQTEAQSSQQADGSEVKSNDANDDAISGNGNSPEKEINLVTEDKNPIEGKSQVGGRKKEKVTCKTKTKGHFCPICVGKRFRGKFKKQRPYSCTRCDYAFCTLVELTEHMSSHEGEPPLTCPDCGRTFLNKNKLEKHLTIHTGERPHLCSICGNGFPSAASLKLHINIHTGEKPFQCSQCNKSFSYGRMTELKMHQRYHTGDKPYAFIKSLG</sequence>
<feature type="domain" description="C2H2-type" evidence="10">
    <location>
        <begin position="266"/>
        <end position="293"/>
    </location>
</feature>
<dbReference type="FunFam" id="3.30.160.60:FF:000446">
    <property type="entry name" value="Zinc finger protein"/>
    <property type="match status" value="1"/>
</dbReference>